<evidence type="ECO:0000256" key="1">
    <source>
        <dbReference type="SAM" id="MobiDB-lite"/>
    </source>
</evidence>
<gene>
    <name evidence="2" type="ORF">SAMN05216251_11017</name>
</gene>
<accession>A0A1I2H220</accession>
<evidence type="ECO:0000313" key="2">
    <source>
        <dbReference type="EMBL" id="SFF23433.1"/>
    </source>
</evidence>
<feature type="region of interest" description="Disordered" evidence="1">
    <location>
        <begin position="1"/>
        <end position="50"/>
    </location>
</feature>
<feature type="region of interest" description="Disordered" evidence="1">
    <location>
        <begin position="72"/>
        <end position="104"/>
    </location>
</feature>
<name>A0A1I2H220_9ACTN</name>
<dbReference type="Proteomes" id="UP000199323">
    <property type="component" value="Unassembled WGS sequence"/>
</dbReference>
<protein>
    <submittedName>
        <fullName evidence="2">Uncharacterized protein</fullName>
    </submittedName>
</protein>
<sequence>MTHRSPHGTRTGNLPPAVPAAPDAPAGPPVGPTTRQARRRATEREADPFDPMWVDTELRAFADRALRVAVPATGSRDSAQATRAPTGWDRTGRGEATAPPPGTSHCVNDELLEALWPWALRTAHAQVARLPPGADRDAVHGEILWEVFQAVRRIDWRRYDVWPALLKARMRAAWSTAARAQDTLTRGERQARSAYLARSEAETQRLGRTLTSTERDAIAKSLRPSGGTAPVVLGRRMLSAAADPDGSAAVLRAAAASAADDDPAAAHQRAWLRSAVRTWVAHDLPAELRNEVTSLLERDEADHIRQALLRRLSPYATALHQRVGE</sequence>
<keyword evidence="3" id="KW-1185">Reference proteome</keyword>
<dbReference type="STRING" id="380248.SAMN05216251_11017"/>
<evidence type="ECO:0000313" key="3">
    <source>
        <dbReference type="Proteomes" id="UP000199323"/>
    </source>
</evidence>
<dbReference type="AlphaFoldDB" id="A0A1I2H220"/>
<organism evidence="2 3">
    <name type="scientific">Actinacidiphila alni</name>
    <dbReference type="NCBI Taxonomy" id="380248"/>
    <lineage>
        <taxon>Bacteria</taxon>
        <taxon>Bacillati</taxon>
        <taxon>Actinomycetota</taxon>
        <taxon>Actinomycetes</taxon>
        <taxon>Kitasatosporales</taxon>
        <taxon>Streptomycetaceae</taxon>
        <taxon>Actinacidiphila</taxon>
    </lineage>
</organism>
<proteinExistence type="predicted"/>
<dbReference type="EMBL" id="FONG01000010">
    <property type="protein sequence ID" value="SFF23433.1"/>
    <property type="molecule type" value="Genomic_DNA"/>
</dbReference>
<dbReference type="RefSeq" id="WP_093714619.1">
    <property type="nucleotide sequence ID" value="NZ_FONG01000010.1"/>
</dbReference>
<dbReference type="OrthoDB" id="10007466at2"/>
<reference evidence="2 3" key="1">
    <citation type="submission" date="2016-10" db="EMBL/GenBank/DDBJ databases">
        <authorList>
            <person name="de Groot N.N."/>
        </authorList>
    </citation>
    <scope>NUCLEOTIDE SEQUENCE [LARGE SCALE GENOMIC DNA]</scope>
    <source>
        <strain evidence="2 3">CGMCC 4.3510</strain>
    </source>
</reference>